<feature type="compositionally biased region" description="Basic and acidic residues" evidence="1">
    <location>
        <begin position="38"/>
        <end position="50"/>
    </location>
</feature>
<dbReference type="Proteomes" id="UP000554482">
    <property type="component" value="Unassembled WGS sequence"/>
</dbReference>
<evidence type="ECO:0000313" key="2">
    <source>
        <dbReference type="EMBL" id="KAF5182058.1"/>
    </source>
</evidence>
<sequence length="148" mass="16264">MEGMADEFEKLAENASVELGVLKRAVNNTNQLDVLRGKVPEPKAFADFKAHTSSSAEDGEKKDMGKTRSKGCFICDGPHRDKACPKREELDDLETEGKSDEESDEVSEENSDEEESEDNSDDEESEGDSDEESKEESEGEEVVAGVPE</sequence>
<dbReference type="AlphaFoldDB" id="A0A7J6VBH9"/>
<evidence type="ECO:0000256" key="1">
    <source>
        <dbReference type="SAM" id="MobiDB-lite"/>
    </source>
</evidence>
<accession>A0A7J6VBH9</accession>
<feature type="compositionally biased region" description="Acidic residues" evidence="1">
    <location>
        <begin position="101"/>
        <end position="141"/>
    </location>
</feature>
<protein>
    <submittedName>
        <fullName evidence="2">Uncharacterized protein</fullName>
    </submittedName>
</protein>
<feature type="region of interest" description="Disordered" evidence="1">
    <location>
        <begin position="38"/>
        <end position="148"/>
    </location>
</feature>
<organism evidence="2 3">
    <name type="scientific">Thalictrum thalictroides</name>
    <name type="common">Rue-anemone</name>
    <name type="synonym">Anemone thalictroides</name>
    <dbReference type="NCBI Taxonomy" id="46969"/>
    <lineage>
        <taxon>Eukaryota</taxon>
        <taxon>Viridiplantae</taxon>
        <taxon>Streptophyta</taxon>
        <taxon>Embryophyta</taxon>
        <taxon>Tracheophyta</taxon>
        <taxon>Spermatophyta</taxon>
        <taxon>Magnoliopsida</taxon>
        <taxon>Ranunculales</taxon>
        <taxon>Ranunculaceae</taxon>
        <taxon>Thalictroideae</taxon>
        <taxon>Thalictrum</taxon>
    </lineage>
</organism>
<evidence type="ECO:0000313" key="3">
    <source>
        <dbReference type="Proteomes" id="UP000554482"/>
    </source>
</evidence>
<reference evidence="2 3" key="1">
    <citation type="submission" date="2020-06" db="EMBL/GenBank/DDBJ databases">
        <title>Transcriptomic and genomic resources for Thalictrum thalictroides and T. hernandezii: Facilitating candidate gene discovery in an emerging model plant lineage.</title>
        <authorList>
            <person name="Arias T."/>
            <person name="Riano-Pachon D.M."/>
            <person name="Di Stilio V.S."/>
        </authorList>
    </citation>
    <scope>NUCLEOTIDE SEQUENCE [LARGE SCALE GENOMIC DNA]</scope>
    <source>
        <strain evidence="3">cv. WT478/WT964</strain>
        <tissue evidence="2">Leaves</tissue>
    </source>
</reference>
<dbReference type="EMBL" id="JABWDY010035326">
    <property type="protein sequence ID" value="KAF5182058.1"/>
    <property type="molecule type" value="Genomic_DNA"/>
</dbReference>
<comment type="caution">
    <text evidence="2">The sequence shown here is derived from an EMBL/GenBank/DDBJ whole genome shotgun (WGS) entry which is preliminary data.</text>
</comment>
<feature type="compositionally biased region" description="Basic and acidic residues" evidence="1">
    <location>
        <begin position="77"/>
        <end position="100"/>
    </location>
</feature>
<keyword evidence="3" id="KW-1185">Reference proteome</keyword>
<proteinExistence type="predicted"/>
<dbReference type="OrthoDB" id="1939000at2759"/>
<gene>
    <name evidence="2" type="ORF">FRX31_028355</name>
</gene>
<name>A0A7J6VBH9_THATH</name>